<dbReference type="OrthoDB" id="8687573at2"/>
<evidence type="ECO:0000256" key="1">
    <source>
        <dbReference type="SAM" id="Phobius"/>
    </source>
</evidence>
<dbReference type="STRING" id="339866.GCA_001418255_00126"/>
<dbReference type="RefSeq" id="WP_055449099.1">
    <property type="nucleotide sequence ID" value="NZ_CYHF01000001.1"/>
</dbReference>
<feature type="transmembrane region" description="Helical" evidence="1">
    <location>
        <begin position="35"/>
        <end position="55"/>
    </location>
</feature>
<proteinExistence type="predicted"/>
<dbReference type="InterPro" id="IPR021313">
    <property type="entry name" value="DUF2909"/>
</dbReference>
<dbReference type="AlphaFoldDB" id="A0A0K6HQ68"/>
<dbReference type="NCBIfam" id="NF033233">
    <property type="entry name" value="twin_helix"/>
    <property type="match status" value="1"/>
</dbReference>
<dbReference type="Proteomes" id="UP000183649">
    <property type="component" value="Unassembled WGS sequence"/>
</dbReference>
<keyword evidence="1" id="KW-1133">Transmembrane helix</keyword>
<evidence type="ECO:0008006" key="4">
    <source>
        <dbReference type="Google" id="ProtNLM"/>
    </source>
</evidence>
<dbReference type="EMBL" id="CYHF01000001">
    <property type="protein sequence ID" value="CUA93162.1"/>
    <property type="molecule type" value="Genomic_DNA"/>
</dbReference>
<keyword evidence="3" id="KW-1185">Reference proteome</keyword>
<evidence type="ECO:0000313" key="2">
    <source>
        <dbReference type="EMBL" id="CUA93162.1"/>
    </source>
</evidence>
<reference evidence="3" key="1">
    <citation type="submission" date="2015-08" db="EMBL/GenBank/DDBJ databases">
        <authorList>
            <person name="Varghese N."/>
        </authorList>
    </citation>
    <scope>NUCLEOTIDE SEQUENCE [LARGE SCALE GENOMIC DNA]</scope>
    <source>
        <strain evidence="3">DSM 18181</strain>
    </source>
</reference>
<feature type="transmembrane region" description="Helical" evidence="1">
    <location>
        <begin position="6"/>
        <end position="23"/>
    </location>
</feature>
<keyword evidence="1" id="KW-0812">Transmembrane</keyword>
<organism evidence="2 3">
    <name type="scientific">Thiomonas bhubaneswarensis</name>
    <dbReference type="NCBI Taxonomy" id="339866"/>
    <lineage>
        <taxon>Bacteria</taxon>
        <taxon>Pseudomonadati</taxon>
        <taxon>Pseudomonadota</taxon>
        <taxon>Betaproteobacteria</taxon>
        <taxon>Burkholderiales</taxon>
        <taxon>Thiomonas</taxon>
    </lineage>
</organism>
<dbReference type="Pfam" id="PF11137">
    <property type="entry name" value="DUF2909"/>
    <property type="match status" value="1"/>
</dbReference>
<gene>
    <name evidence="2" type="ORF">Ga0061069_101127</name>
</gene>
<keyword evidence="1" id="KW-0472">Membrane</keyword>
<name>A0A0K6HQ68_9BURK</name>
<sequence>MKILIPIAFLLIIGSLFSGLFFVMKDKGKSNRAVYALTFRVGFSVLLFLILIISYKLGWIHPHDVGQ</sequence>
<accession>A0A0K6HQ68</accession>
<protein>
    <recommendedName>
        <fullName evidence="4">Twin transmembrane helix small protein</fullName>
    </recommendedName>
</protein>
<evidence type="ECO:0000313" key="3">
    <source>
        <dbReference type="Proteomes" id="UP000183649"/>
    </source>
</evidence>